<dbReference type="PANTHER" id="PTHR46058:SF26">
    <property type="entry name" value="PROTEIN BREVIS RADIX-LIKE 1"/>
    <property type="match status" value="1"/>
</dbReference>
<comment type="subcellular location">
    <subcellularLocation>
        <location evidence="1">Nucleus</location>
    </subcellularLocation>
</comment>
<proteinExistence type="inferred from homology"/>
<evidence type="ECO:0000256" key="2">
    <source>
        <dbReference type="ARBA" id="ARBA00009057"/>
    </source>
</evidence>
<gene>
    <name evidence="6" type="ORF">SHERM_12872</name>
</gene>
<feature type="compositionally biased region" description="Polar residues" evidence="4">
    <location>
        <begin position="294"/>
        <end position="308"/>
    </location>
</feature>
<organism evidence="6 7">
    <name type="scientific">Striga hermonthica</name>
    <name type="common">Purple witchweed</name>
    <name type="synonym">Buchnera hermonthica</name>
    <dbReference type="NCBI Taxonomy" id="68872"/>
    <lineage>
        <taxon>Eukaryota</taxon>
        <taxon>Viridiplantae</taxon>
        <taxon>Streptophyta</taxon>
        <taxon>Embryophyta</taxon>
        <taxon>Tracheophyta</taxon>
        <taxon>Spermatophyta</taxon>
        <taxon>Magnoliopsida</taxon>
        <taxon>eudicotyledons</taxon>
        <taxon>Gunneridae</taxon>
        <taxon>Pentapetalae</taxon>
        <taxon>asterids</taxon>
        <taxon>lamiids</taxon>
        <taxon>Lamiales</taxon>
        <taxon>Orobanchaceae</taxon>
        <taxon>Buchnereae</taxon>
        <taxon>Striga</taxon>
    </lineage>
</organism>
<sequence>MALKVSGAHKGKPDGMLKKVQRPYPDFDSISERVPYTYVSSSSTPAWDFPITGHHRAIRPDPRFTAFGGMESISAQSGEVVLEDEDGPKEWMAQVEPGVQITFVSLPRGGNDLKRIRFSREMFNKWEAQRWWGENYDRIMELYNVQRFNQQAPNTPGRSDDGRDSTYSRLGSTRESPWMSTPTPVNNHKEWGPRYKPSENVGGQMSSSQQHTVEGEQEMRKRSTRKSSAAALLASPPAPPSAAAPRKRSPSLSPAESPAVKFDFNLDGLAEIASALKKKKSNKNGSAVASNSKRMQPTGFSTSPPRSLKSVNTISDLKDLASSNLESIKRQLELSHSEILKDIEASESRLQKRFKIQTQACQHVIDEAEKEYKKISARINEGREAMKDSYEEFIAEAQTTASRQSIWDLIKCCLKLLKVLRIHFREAVHMYREAHQESVAANFMQF</sequence>
<dbReference type="Pfam" id="PF08381">
    <property type="entry name" value="BRX"/>
    <property type="match status" value="1"/>
</dbReference>
<dbReference type="EMBL" id="CACSLK010009714">
    <property type="protein sequence ID" value="CAA0812054.1"/>
    <property type="molecule type" value="Genomic_DNA"/>
</dbReference>
<keyword evidence="3" id="KW-0539">Nucleus</keyword>
<dbReference type="PANTHER" id="PTHR46058">
    <property type="entry name" value="PROTEIN BREVIS RADIX-LIKE 1"/>
    <property type="match status" value="1"/>
</dbReference>
<evidence type="ECO:0000313" key="7">
    <source>
        <dbReference type="Proteomes" id="UP001153555"/>
    </source>
</evidence>
<dbReference type="AlphaFoldDB" id="A0A9N7MSI0"/>
<name>A0A9N7MSI0_STRHE</name>
<feature type="domain" description="BRX" evidence="5">
    <location>
        <begin position="89"/>
        <end position="144"/>
    </location>
</feature>
<feature type="compositionally biased region" description="Low complexity" evidence="4">
    <location>
        <begin position="283"/>
        <end position="293"/>
    </location>
</feature>
<comment type="caution">
    <text evidence="6">The sequence shown here is derived from an EMBL/GenBank/DDBJ whole genome shotgun (WGS) entry which is preliminary data.</text>
</comment>
<feature type="compositionally biased region" description="Polar residues" evidence="4">
    <location>
        <begin position="201"/>
        <end position="212"/>
    </location>
</feature>
<evidence type="ECO:0000256" key="4">
    <source>
        <dbReference type="SAM" id="MobiDB-lite"/>
    </source>
</evidence>
<evidence type="ECO:0000259" key="5">
    <source>
        <dbReference type="PROSITE" id="PS51514"/>
    </source>
</evidence>
<dbReference type="OrthoDB" id="10250282at2759"/>
<comment type="similarity">
    <text evidence="2">Belongs to the BRX family.</text>
</comment>
<keyword evidence="7" id="KW-1185">Reference proteome</keyword>
<evidence type="ECO:0000256" key="1">
    <source>
        <dbReference type="ARBA" id="ARBA00004123"/>
    </source>
</evidence>
<dbReference type="GO" id="GO:0005634">
    <property type="term" value="C:nucleus"/>
    <property type="evidence" value="ECO:0007669"/>
    <property type="project" value="UniProtKB-SubCell"/>
</dbReference>
<feature type="compositionally biased region" description="Low complexity" evidence="4">
    <location>
        <begin position="226"/>
        <end position="235"/>
    </location>
</feature>
<accession>A0A9N7MSI0</accession>
<feature type="region of interest" description="Disordered" evidence="4">
    <location>
        <begin position="150"/>
        <end position="258"/>
    </location>
</feature>
<dbReference type="Proteomes" id="UP001153555">
    <property type="component" value="Unassembled WGS sequence"/>
</dbReference>
<dbReference type="InterPro" id="IPR044532">
    <property type="entry name" value="BRX-like"/>
</dbReference>
<reference evidence="6" key="1">
    <citation type="submission" date="2019-12" db="EMBL/GenBank/DDBJ databases">
        <authorList>
            <person name="Scholes J."/>
        </authorList>
    </citation>
    <scope>NUCLEOTIDE SEQUENCE</scope>
</reference>
<dbReference type="PROSITE" id="PS51514">
    <property type="entry name" value="BRX"/>
    <property type="match status" value="1"/>
</dbReference>
<feature type="compositionally biased region" description="Basic and acidic residues" evidence="4">
    <location>
        <begin position="187"/>
        <end position="197"/>
    </location>
</feature>
<feature type="region of interest" description="Disordered" evidence="4">
    <location>
        <begin position="1"/>
        <end position="20"/>
    </location>
</feature>
<evidence type="ECO:0000313" key="6">
    <source>
        <dbReference type="EMBL" id="CAA0812054.1"/>
    </source>
</evidence>
<feature type="region of interest" description="Disordered" evidence="4">
    <location>
        <begin position="278"/>
        <end position="308"/>
    </location>
</feature>
<protein>
    <submittedName>
        <fullName evidence="6">Protein Brevis radix-like 1</fullName>
    </submittedName>
</protein>
<evidence type="ECO:0000256" key="3">
    <source>
        <dbReference type="ARBA" id="ARBA00023242"/>
    </source>
</evidence>
<feature type="compositionally biased region" description="Polar residues" evidence="4">
    <location>
        <begin position="167"/>
        <end position="186"/>
    </location>
</feature>
<dbReference type="InterPro" id="IPR013591">
    <property type="entry name" value="Brevis_radix_dom"/>
</dbReference>